<evidence type="ECO:0000256" key="1">
    <source>
        <dbReference type="SAM" id="MobiDB-lite"/>
    </source>
</evidence>
<dbReference type="RefSeq" id="WP_283238425.1">
    <property type="nucleotide sequence ID" value="NZ_JASGBP010000002.1"/>
</dbReference>
<keyword evidence="3" id="KW-1185">Reference proteome</keyword>
<evidence type="ECO:0000313" key="2">
    <source>
        <dbReference type="EMBL" id="MDI9256738.1"/>
    </source>
</evidence>
<comment type="caution">
    <text evidence="2">The sequence shown here is derived from an EMBL/GenBank/DDBJ whole genome shotgun (WGS) entry which is preliminary data.</text>
</comment>
<reference evidence="2 3" key="1">
    <citation type="submission" date="2023-05" db="EMBL/GenBank/DDBJ databases">
        <title>Flavobacterium sedimenti sp. nov., isolated from the sediment.</title>
        <authorList>
            <person name="Wu N."/>
        </authorList>
    </citation>
    <scope>NUCLEOTIDE SEQUENCE [LARGE SCALE GENOMIC DNA]</scope>
    <source>
        <strain evidence="2 3">YZ-48</strain>
    </source>
</reference>
<name>A0ABT6XNS2_9FLAO</name>
<gene>
    <name evidence="2" type="ORF">QHT84_04855</name>
</gene>
<organism evidence="2 3">
    <name type="scientific">Flavobacterium sedimenticola</name>
    <dbReference type="NCBI Taxonomy" id="3043286"/>
    <lineage>
        <taxon>Bacteria</taxon>
        <taxon>Pseudomonadati</taxon>
        <taxon>Bacteroidota</taxon>
        <taxon>Flavobacteriia</taxon>
        <taxon>Flavobacteriales</taxon>
        <taxon>Flavobacteriaceae</taxon>
        <taxon>Flavobacterium</taxon>
    </lineage>
</organism>
<evidence type="ECO:0000313" key="3">
    <source>
        <dbReference type="Proteomes" id="UP001230035"/>
    </source>
</evidence>
<protein>
    <submittedName>
        <fullName evidence="2">Uncharacterized protein</fullName>
    </submittedName>
</protein>
<proteinExistence type="predicted"/>
<accession>A0ABT6XNS2</accession>
<dbReference type="EMBL" id="JASGBP010000002">
    <property type="protein sequence ID" value="MDI9256738.1"/>
    <property type="molecule type" value="Genomic_DNA"/>
</dbReference>
<dbReference type="Proteomes" id="UP001230035">
    <property type="component" value="Unassembled WGS sequence"/>
</dbReference>
<feature type="region of interest" description="Disordered" evidence="1">
    <location>
        <begin position="1"/>
        <end position="36"/>
    </location>
</feature>
<sequence>MMKPEELPVTKRHKNISYLQHNEGKNQVEETPIPSTPINRITPVNIPLLGLCCNCEQWRDCYWKENHKVFCEHYY</sequence>